<dbReference type="OrthoDB" id="2108990at2759"/>
<dbReference type="Proteomes" id="UP000320333">
    <property type="component" value="Unassembled WGS sequence"/>
</dbReference>
<dbReference type="Pfam" id="PF01247">
    <property type="entry name" value="Ribosomal_L35Ae"/>
    <property type="match status" value="1"/>
</dbReference>
<dbReference type="PROSITE" id="PS01105">
    <property type="entry name" value="RIBOSOMAL_L35AE"/>
    <property type="match status" value="1"/>
</dbReference>
<dbReference type="GO" id="GO:0003735">
    <property type="term" value="F:structural constituent of ribosome"/>
    <property type="evidence" value="ECO:0007669"/>
    <property type="project" value="InterPro"/>
</dbReference>
<gene>
    <name evidence="5" type="ORF">CcCBS67573_g00486</name>
</gene>
<dbReference type="InterPro" id="IPR001780">
    <property type="entry name" value="Ribosomal_eL33"/>
</dbReference>
<accession>A0A507FRJ9</accession>
<sequence>MHPSSSLHSLSHSQSNLSLSFSALAIPQVLVDALAEYEPLSNSISSNYDLDDKLPVQKKLIATIMQRMEIDKKELSRRDQIVRKLLTQKDALSNQFSFSSIQASFWGNHADKEKQLVNELVATRNSLEQIKKQANETSERLIQEIQTLESMDERNSQLVKWRHQLIALMDKTFEEDKEDIALKLRILSSKSNYASSMDQFDRHKAAEAELKVSKKLFHAAMTLLQLLEDKAGEIPDWFRAKFIFDAKQLTTQADLFLQNAFSIDTTLPDHEPIPPMPSNQDTTVVESVVKTLRHRCLAKLDRIASSQAYLQAAKNTATTTLARTREIVRSAQEALNVRRVEVMETALEMWKQQHEDGHWRREKVIVAAWVLPVDEVMMLGDIEMRDRPTPGPMRIVNEVPTAADVLPELYAKGKILGFTRSKRNTKEHTSLLQIENVQTTEDTAFYLGKRVAYVYKAKREVNGSRVRVIWGKVTRSHGNSGVVRAKFRSNLPPKSFGAGIRIMLYPSRV</sequence>
<dbReference type="AlphaFoldDB" id="A0A507FRJ9"/>
<comment type="caution">
    <text evidence="5">The sequence shown here is derived from an EMBL/GenBank/DDBJ whole genome shotgun (WGS) entry which is preliminary data.</text>
</comment>
<dbReference type="GO" id="GO:1990904">
    <property type="term" value="C:ribonucleoprotein complex"/>
    <property type="evidence" value="ECO:0007669"/>
    <property type="project" value="UniProtKB-KW"/>
</dbReference>
<proteinExistence type="inferred from homology"/>
<evidence type="ECO:0000256" key="3">
    <source>
        <dbReference type="ARBA" id="ARBA00023274"/>
    </source>
</evidence>
<keyword evidence="4" id="KW-0175">Coiled coil</keyword>
<evidence type="ECO:0000313" key="5">
    <source>
        <dbReference type="EMBL" id="TPX78260.1"/>
    </source>
</evidence>
<keyword evidence="3" id="KW-0687">Ribonucleoprotein</keyword>
<evidence type="ECO:0000256" key="4">
    <source>
        <dbReference type="SAM" id="Coils"/>
    </source>
</evidence>
<keyword evidence="2" id="KW-0689">Ribosomal protein</keyword>
<dbReference type="SUPFAM" id="SSF50447">
    <property type="entry name" value="Translation proteins"/>
    <property type="match status" value="1"/>
</dbReference>
<dbReference type="InterPro" id="IPR018266">
    <property type="entry name" value="Ribosomal_eL33_CS"/>
</dbReference>
<dbReference type="GO" id="GO:0006412">
    <property type="term" value="P:translation"/>
    <property type="evidence" value="ECO:0007669"/>
    <property type="project" value="InterPro"/>
</dbReference>
<evidence type="ECO:0000256" key="1">
    <source>
        <dbReference type="ARBA" id="ARBA00009269"/>
    </source>
</evidence>
<dbReference type="Gene3D" id="2.40.10.190">
    <property type="entry name" value="translation elongation factor selb, chain A, domain 4"/>
    <property type="match status" value="1"/>
</dbReference>
<feature type="coiled-coil region" evidence="4">
    <location>
        <begin position="113"/>
        <end position="151"/>
    </location>
</feature>
<comment type="similarity">
    <text evidence="1">Belongs to the eukaryotic ribosomal protein eL33 family.</text>
</comment>
<dbReference type="PANTHER" id="PTHR10902">
    <property type="entry name" value="60S RIBOSOMAL PROTEIN L35A"/>
    <property type="match status" value="1"/>
</dbReference>
<evidence type="ECO:0000256" key="2">
    <source>
        <dbReference type="ARBA" id="ARBA00022980"/>
    </source>
</evidence>
<dbReference type="InterPro" id="IPR009000">
    <property type="entry name" value="Transl_B-barrel_sf"/>
</dbReference>
<protein>
    <submittedName>
        <fullName evidence="5">Uncharacterized protein</fullName>
    </submittedName>
</protein>
<dbReference type="InterPro" id="IPR038661">
    <property type="entry name" value="Ribosomal_eL33_sf"/>
</dbReference>
<reference evidence="5 6" key="1">
    <citation type="journal article" date="2019" name="Sci. Rep.">
        <title>Comparative genomics of chytrid fungi reveal insights into the obligate biotrophic and pathogenic lifestyle of Synchytrium endobioticum.</title>
        <authorList>
            <person name="van de Vossenberg B.T.L.H."/>
            <person name="Warris S."/>
            <person name="Nguyen H.D.T."/>
            <person name="van Gent-Pelzer M.P.E."/>
            <person name="Joly D.L."/>
            <person name="van de Geest H.C."/>
            <person name="Bonants P.J.M."/>
            <person name="Smith D.S."/>
            <person name="Levesque C.A."/>
            <person name="van der Lee T.A.J."/>
        </authorList>
    </citation>
    <scope>NUCLEOTIDE SEQUENCE [LARGE SCALE GENOMIC DNA]</scope>
    <source>
        <strain evidence="5 6">CBS 675.73</strain>
    </source>
</reference>
<dbReference type="STRING" id="246404.A0A507FRJ9"/>
<keyword evidence="6" id="KW-1185">Reference proteome</keyword>
<dbReference type="GO" id="GO:0005840">
    <property type="term" value="C:ribosome"/>
    <property type="evidence" value="ECO:0007669"/>
    <property type="project" value="UniProtKB-KW"/>
</dbReference>
<name>A0A507FRJ9_9FUNG</name>
<dbReference type="EMBL" id="QEAP01000006">
    <property type="protein sequence ID" value="TPX78260.1"/>
    <property type="molecule type" value="Genomic_DNA"/>
</dbReference>
<evidence type="ECO:0000313" key="6">
    <source>
        <dbReference type="Proteomes" id="UP000320333"/>
    </source>
</evidence>
<dbReference type="HAMAP" id="MF_00573">
    <property type="entry name" value="Ribosomal_eL33"/>
    <property type="match status" value="1"/>
</dbReference>
<dbReference type="FunFam" id="2.40.10.190:FF:000001">
    <property type="entry name" value="60S ribosomal protein L35a"/>
    <property type="match status" value="1"/>
</dbReference>
<organism evidence="5 6">
    <name type="scientific">Chytriomyces confervae</name>
    <dbReference type="NCBI Taxonomy" id="246404"/>
    <lineage>
        <taxon>Eukaryota</taxon>
        <taxon>Fungi</taxon>
        <taxon>Fungi incertae sedis</taxon>
        <taxon>Chytridiomycota</taxon>
        <taxon>Chytridiomycota incertae sedis</taxon>
        <taxon>Chytridiomycetes</taxon>
        <taxon>Chytridiales</taxon>
        <taxon>Chytriomycetaceae</taxon>
        <taxon>Chytriomyces</taxon>
    </lineage>
</organism>